<dbReference type="HOGENOM" id="CLU_1480045_0_0_0"/>
<reference evidence="2 3" key="1">
    <citation type="journal article" date="2014" name="Genome Announc.">
        <title>Genome Sequence and Methylome of Soil Bacterium Gemmatirosa kalamazoonensis KBS708T, a Member of the Rarely Cultivated Gemmatimonadetes Phylum.</title>
        <authorList>
            <person name="Debruyn J.M."/>
            <person name="Radosevich M."/>
            <person name="Wommack K.E."/>
            <person name="Polson S.W."/>
            <person name="Hauser L.J."/>
            <person name="Fawaz M.N."/>
            <person name="Korlach J."/>
            <person name="Tsai Y.C."/>
        </authorList>
    </citation>
    <scope>NUCLEOTIDE SEQUENCE [LARGE SCALE GENOMIC DNA]</scope>
    <source>
        <strain evidence="2 3">KBS708</strain>
    </source>
</reference>
<dbReference type="EMBL" id="CP007128">
    <property type="protein sequence ID" value="AHG88624.1"/>
    <property type="molecule type" value="Genomic_DNA"/>
</dbReference>
<dbReference type="Proteomes" id="UP000019151">
    <property type="component" value="Chromosome"/>
</dbReference>
<keyword evidence="1" id="KW-0472">Membrane</keyword>
<feature type="transmembrane region" description="Helical" evidence="1">
    <location>
        <begin position="145"/>
        <end position="166"/>
    </location>
</feature>
<evidence type="ECO:0000256" key="1">
    <source>
        <dbReference type="SAM" id="Phobius"/>
    </source>
</evidence>
<dbReference type="OrthoDB" id="8480417at2"/>
<feature type="transmembrane region" description="Helical" evidence="1">
    <location>
        <begin position="12"/>
        <end position="35"/>
    </location>
</feature>
<evidence type="ECO:0000313" key="2">
    <source>
        <dbReference type="EMBL" id="AHG88624.1"/>
    </source>
</evidence>
<dbReference type="InParanoid" id="W0RBZ3"/>
<keyword evidence="3" id="KW-1185">Reference proteome</keyword>
<accession>W0RBZ3</accession>
<organism evidence="2 3">
    <name type="scientific">Gemmatirosa kalamazoonensis</name>
    <dbReference type="NCBI Taxonomy" id="861299"/>
    <lineage>
        <taxon>Bacteria</taxon>
        <taxon>Pseudomonadati</taxon>
        <taxon>Gemmatimonadota</taxon>
        <taxon>Gemmatimonadia</taxon>
        <taxon>Gemmatimonadales</taxon>
        <taxon>Gemmatimonadaceae</taxon>
        <taxon>Gemmatirosa</taxon>
    </lineage>
</organism>
<proteinExistence type="predicted"/>
<dbReference type="RefSeq" id="WP_025410152.1">
    <property type="nucleotide sequence ID" value="NZ_CP007128.1"/>
</dbReference>
<feature type="transmembrane region" description="Helical" evidence="1">
    <location>
        <begin position="51"/>
        <end position="72"/>
    </location>
</feature>
<keyword evidence="1" id="KW-0812">Transmembrane</keyword>
<gene>
    <name evidence="2" type="ORF">J421_1087</name>
</gene>
<feature type="transmembrane region" description="Helical" evidence="1">
    <location>
        <begin position="117"/>
        <end position="139"/>
    </location>
</feature>
<sequence>MTEPSPLSAWESFYLLIGTAAAALTGLQFVVIAFIGQEQAEDAVGLREETLAAFGTPTVVHFGSALLLSALLSAPWPSLEAAGLTVALTGVAGLAYAAIVVARTRRQRGYQPVLEDWIWHAILPVIAYLMAAVAGLFTVRHHPDAGMFSLAAGTLLLLFIGIHNAWDTASYVAVRRTRERQPQPTPAESDAPAA</sequence>
<protein>
    <submittedName>
        <fullName evidence="2">Uncharacterized protein</fullName>
    </submittedName>
</protein>
<dbReference type="AlphaFoldDB" id="W0RBZ3"/>
<keyword evidence="1" id="KW-1133">Transmembrane helix</keyword>
<dbReference type="STRING" id="861299.J421_1087"/>
<evidence type="ECO:0000313" key="3">
    <source>
        <dbReference type="Proteomes" id="UP000019151"/>
    </source>
</evidence>
<name>W0RBZ3_9BACT</name>
<dbReference type="KEGG" id="gba:J421_1087"/>
<feature type="transmembrane region" description="Helical" evidence="1">
    <location>
        <begin position="84"/>
        <end position="105"/>
    </location>
</feature>
<dbReference type="eggNOG" id="ENOG5032BT1">
    <property type="taxonomic scope" value="Bacteria"/>
</dbReference>